<reference evidence="2" key="1">
    <citation type="submission" date="2016-10" db="EMBL/GenBank/DDBJ databases">
        <authorList>
            <person name="Varghese N."/>
            <person name="Submissions S."/>
        </authorList>
    </citation>
    <scope>NUCLEOTIDE SEQUENCE [LARGE SCALE GENOMIC DNA]</scope>
    <source>
        <strain evidence="2">DSM 22376</strain>
    </source>
</reference>
<proteinExistence type="predicted"/>
<dbReference type="AlphaFoldDB" id="A0A1H4GCL6"/>
<dbReference type="OrthoDB" id="9799747at2"/>
<protein>
    <recommendedName>
        <fullName evidence="3">Helix-turn-helix domain-containing protein</fullName>
    </recommendedName>
</protein>
<keyword evidence="2" id="KW-1185">Reference proteome</keyword>
<gene>
    <name evidence="1" type="ORF">SAMN05443667_1225</name>
</gene>
<dbReference type="Proteomes" id="UP000198951">
    <property type="component" value="Unassembled WGS sequence"/>
</dbReference>
<accession>A0A1H4GCL6</accession>
<name>A0A1H4GCL6_9FLAO</name>
<dbReference type="EMBL" id="FNRD01000022">
    <property type="protein sequence ID" value="SEB07339.1"/>
    <property type="molecule type" value="Genomic_DNA"/>
</dbReference>
<dbReference type="InterPro" id="IPR036388">
    <property type="entry name" value="WH-like_DNA-bd_sf"/>
</dbReference>
<organism evidence="1 2">
    <name type="scientific">Flavobacterium gillisiae</name>
    <dbReference type="NCBI Taxonomy" id="150146"/>
    <lineage>
        <taxon>Bacteria</taxon>
        <taxon>Pseudomonadati</taxon>
        <taxon>Bacteroidota</taxon>
        <taxon>Flavobacteriia</taxon>
        <taxon>Flavobacteriales</taxon>
        <taxon>Flavobacteriaceae</taxon>
        <taxon>Flavobacterium</taxon>
    </lineage>
</organism>
<evidence type="ECO:0000313" key="1">
    <source>
        <dbReference type="EMBL" id="SEB07339.1"/>
    </source>
</evidence>
<evidence type="ECO:0000313" key="2">
    <source>
        <dbReference type="Proteomes" id="UP000198951"/>
    </source>
</evidence>
<sequence length="314" mass="36447">MKGKETKELPIQKKFNDALYWATSTLSKDKEYHITRTLDAVLRKLIHYSNTNEKITYSNSIIAEHTFMGEETIKKAIPELRKKNYVSIANTRIFDEGKVTTRRTINIKWDKIESILGEVPKSKTENKEVQDDITAEIILTSDLPEVVKTVEPSAIPIEPIVKSIDVDDEVTVIRESEFKENKQVIPRVVITDEKLKWAKSKYKDPSLTKDSFESFDDKDLSLVFYGVDGIMKIDDANYENKHLIKLYHQGGSYCKLSNLNKKNTSIRVNYNDLMHLLKQRNLEFGDFNEYLYQYIAINEIPKKPKNDDNFKPVI</sequence>
<dbReference type="RefSeq" id="WP_091093971.1">
    <property type="nucleotide sequence ID" value="NZ_FNRD01000022.1"/>
</dbReference>
<evidence type="ECO:0008006" key="3">
    <source>
        <dbReference type="Google" id="ProtNLM"/>
    </source>
</evidence>
<dbReference type="Gene3D" id="1.10.10.10">
    <property type="entry name" value="Winged helix-like DNA-binding domain superfamily/Winged helix DNA-binding domain"/>
    <property type="match status" value="1"/>
</dbReference>